<dbReference type="Proteomes" id="UP001210925">
    <property type="component" value="Unassembled WGS sequence"/>
</dbReference>
<comment type="caution">
    <text evidence="1">The sequence shown here is derived from an EMBL/GenBank/DDBJ whole genome shotgun (WGS) entry which is preliminary data.</text>
</comment>
<accession>A0AAD5US08</accession>
<sequence>MSVLSKFLVKITFGSALGLAIGYQIHEMTRQPEKKQIQISKDEILQKLANKS</sequence>
<name>A0AAD5US08_9FUNG</name>
<organism evidence="1 2">
    <name type="scientific">Boothiomyces macroporosus</name>
    <dbReference type="NCBI Taxonomy" id="261099"/>
    <lineage>
        <taxon>Eukaryota</taxon>
        <taxon>Fungi</taxon>
        <taxon>Fungi incertae sedis</taxon>
        <taxon>Chytridiomycota</taxon>
        <taxon>Chytridiomycota incertae sedis</taxon>
        <taxon>Chytridiomycetes</taxon>
        <taxon>Rhizophydiales</taxon>
        <taxon>Terramycetaceae</taxon>
        <taxon>Boothiomyces</taxon>
    </lineage>
</organism>
<evidence type="ECO:0000313" key="2">
    <source>
        <dbReference type="Proteomes" id="UP001210925"/>
    </source>
</evidence>
<dbReference type="AlphaFoldDB" id="A0AAD5US08"/>
<proteinExistence type="predicted"/>
<reference evidence="1" key="1">
    <citation type="submission" date="2020-05" db="EMBL/GenBank/DDBJ databases">
        <title>Phylogenomic resolution of chytrid fungi.</title>
        <authorList>
            <person name="Stajich J.E."/>
            <person name="Amses K."/>
            <person name="Simmons R."/>
            <person name="Seto K."/>
            <person name="Myers J."/>
            <person name="Bonds A."/>
            <person name="Quandt C.A."/>
            <person name="Barry K."/>
            <person name="Liu P."/>
            <person name="Grigoriev I."/>
            <person name="Longcore J.E."/>
            <person name="James T.Y."/>
        </authorList>
    </citation>
    <scope>NUCLEOTIDE SEQUENCE</scope>
    <source>
        <strain evidence="1">PLAUS21</strain>
    </source>
</reference>
<protein>
    <submittedName>
        <fullName evidence="1">Uncharacterized protein</fullName>
    </submittedName>
</protein>
<keyword evidence="2" id="KW-1185">Reference proteome</keyword>
<gene>
    <name evidence="1" type="ORF">HK103_000150</name>
</gene>
<evidence type="ECO:0000313" key="1">
    <source>
        <dbReference type="EMBL" id="KAJ3262621.1"/>
    </source>
</evidence>
<dbReference type="EMBL" id="JADGKB010000001">
    <property type="protein sequence ID" value="KAJ3262621.1"/>
    <property type="molecule type" value="Genomic_DNA"/>
</dbReference>